<proteinExistence type="predicted"/>
<dbReference type="AlphaFoldDB" id="A0AAD9VFC2"/>
<name>A0AAD9VFC2_ACRCE</name>
<dbReference type="Proteomes" id="UP001249851">
    <property type="component" value="Unassembled WGS sequence"/>
</dbReference>
<evidence type="ECO:0000313" key="2">
    <source>
        <dbReference type="Proteomes" id="UP001249851"/>
    </source>
</evidence>
<organism evidence="1 2">
    <name type="scientific">Acropora cervicornis</name>
    <name type="common">Staghorn coral</name>
    <dbReference type="NCBI Taxonomy" id="6130"/>
    <lineage>
        <taxon>Eukaryota</taxon>
        <taxon>Metazoa</taxon>
        <taxon>Cnidaria</taxon>
        <taxon>Anthozoa</taxon>
        <taxon>Hexacorallia</taxon>
        <taxon>Scleractinia</taxon>
        <taxon>Astrocoeniina</taxon>
        <taxon>Acroporidae</taxon>
        <taxon>Acropora</taxon>
    </lineage>
</organism>
<reference evidence="1" key="2">
    <citation type="journal article" date="2023" name="Science">
        <title>Genomic signatures of disease resistance in endangered staghorn corals.</title>
        <authorList>
            <person name="Vollmer S.V."/>
            <person name="Selwyn J.D."/>
            <person name="Despard B.A."/>
            <person name="Roesel C.L."/>
        </authorList>
    </citation>
    <scope>NUCLEOTIDE SEQUENCE</scope>
    <source>
        <strain evidence="1">K2</strain>
    </source>
</reference>
<sequence length="104" mass="11894">MWNSLLCRSPVSGGQVNDFISSSSESKKLLGIRVFSITSLSDIFRLTKTFTLKGRAFLHGRESRCRVYVLVRQRADYWLFVNATPNLAWKLAGHRSFHVENSKT</sequence>
<protein>
    <submittedName>
        <fullName evidence="1">Uncharacterized protein</fullName>
    </submittedName>
</protein>
<reference evidence="1" key="1">
    <citation type="journal article" date="2023" name="G3 (Bethesda)">
        <title>Whole genome assembly and annotation of the endangered Caribbean coral Acropora cervicornis.</title>
        <authorList>
            <person name="Selwyn J.D."/>
            <person name="Vollmer S.V."/>
        </authorList>
    </citation>
    <scope>NUCLEOTIDE SEQUENCE</scope>
    <source>
        <strain evidence="1">K2</strain>
    </source>
</reference>
<evidence type="ECO:0000313" key="1">
    <source>
        <dbReference type="EMBL" id="KAK2572386.1"/>
    </source>
</evidence>
<comment type="caution">
    <text evidence="1">The sequence shown here is derived from an EMBL/GenBank/DDBJ whole genome shotgun (WGS) entry which is preliminary data.</text>
</comment>
<keyword evidence="2" id="KW-1185">Reference proteome</keyword>
<accession>A0AAD9VFC2</accession>
<dbReference type="EMBL" id="JARQWQ010000004">
    <property type="protein sequence ID" value="KAK2572386.1"/>
    <property type="molecule type" value="Genomic_DNA"/>
</dbReference>
<gene>
    <name evidence="1" type="ORF">P5673_002626</name>
</gene>